<evidence type="ECO:0000313" key="7">
    <source>
        <dbReference type="Proteomes" id="UP001589693"/>
    </source>
</evidence>
<dbReference type="PROSITE" id="PS50931">
    <property type="entry name" value="HTH_LYSR"/>
    <property type="match status" value="1"/>
</dbReference>
<dbReference type="Pfam" id="PF03466">
    <property type="entry name" value="LysR_substrate"/>
    <property type="match status" value="1"/>
</dbReference>
<evidence type="ECO:0000256" key="1">
    <source>
        <dbReference type="ARBA" id="ARBA00009437"/>
    </source>
</evidence>
<dbReference type="Gene3D" id="3.40.190.10">
    <property type="entry name" value="Periplasmic binding protein-like II"/>
    <property type="match status" value="2"/>
</dbReference>
<keyword evidence="7" id="KW-1185">Reference proteome</keyword>
<dbReference type="InterPro" id="IPR000847">
    <property type="entry name" value="LysR_HTH_N"/>
</dbReference>
<gene>
    <name evidence="6" type="ORF">ACFFQA_14885</name>
</gene>
<keyword evidence="2" id="KW-0805">Transcription regulation</keyword>
<dbReference type="PRINTS" id="PR00039">
    <property type="entry name" value="HTHLYSR"/>
</dbReference>
<dbReference type="InterPro" id="IPR036388">
    <property type="entry name" value="WH-like_DNA-bd_sf"/>
</dbReference>
<reference evidence="6 7" key="1">
    <citation type="submission" date="2024-09" db="EMBL/GenBank/DDBJ databases">
        <authorList>
            <person name="Sun Q."/>
            <person name="Mori K."/>
        </authorList>
    </citation>
    <scope>NUCLEOTIDE SEQUENCE [LARGE SCALE GENOMIC DNA]</scope>
    <source>
        <strain evidence="6 7">TBRC 7907</strain>
    </source>
</reference>
<evidence type="ECO:0000259" key="5">
    <source>
        <dbReference type="PROSITE" id="PS50931"/>
    </source>
</evidence>
<dbReference type="Proteomes" id="UP001589693">
    <property type="component" value="Unassembled WGS sequence"/>
</dbReference>
<evidence type="ECO:0000256" key="4">
    <source>
        <dbReference type="ARBA" id="ARBA00023163"/>
    </source>
</evidence>
<organism evidence="6 7">
    <name type="scientific">Allokutzneria oryzae</name>
    <dbReference type="NCBI Taxonomy" id="1378989"/>
    <lineage>
        <taxon>Bacteria</taxon>
        <taxon>Bacillati</taxon>
        <taxon>Actinomycetota</taxon>
        <taxon>Actinomycetes</taxon>
        <taxon>Pseudonocardiales</taxon>
        <taxon>Pseudonocardiaceae</taxon>
        <taxon>Allokutzneria</taxon>
    </lineage>
</organism>
<feature type="domain" description="HTH lysR-type" evidence="5">
    <location>
        <begin position="1"/>
        <end position="60"/>
    </location>
</feature>
<dbReference type="PANTHER" id="PTHR30346:SF30">
    <property type="entry name" value="SMALL NEUTRAL PROTEASE REGULATORY PROTEIN"/>
    <property type="match status" value="1"/>
</dbReference>
<sequence length="327" mass="35835">MELEVRHLRVLLTVADTGSVSRAAATLGLSQPSLSAQLQRIERTMGIPLFERSPSGVEPTAYGRYVLAKARTVLAELDELRSWTAQLEVCEQPMLLRIGAVPGPIAAKLALSLRRAFTSLRPDTETEVYSHAEQSSLALLRMIDSDRLDVVVVEQFAGHELPTLPSVRRMELVAVEPVFVALGDQHPLSGKAEIDLADLAEESWIIDPLLDSGESAHLRRACQRAGFEPRIRHHATETTAARSFVASGQCVSLAQATSREGLGIVVRPLVGDPIVRRLDVAWSSERFAENGELVRLAAADAYLGLVEYNDSFARWWETHPEAHPAIG</sequence>
<evidence type="ECO:0000313" key="6">
    <source>
        <dbReference type="EMBL" id="MFB9905220.1"/>
    </source>
</evidence>
<name>A0ABV5ZXW5_9PSEU</name>
<comment type="caution">
    <text evidence="6">The sequence shown here is derived from an EMBL/GenBank/DDBJ whole genome shotgun (WGS) entry which is preliminary data.</text>
</comment>
<evidence type="ECO:0000256" key="2">
    <source>
        <dbReference type="ARBA" id="ARBA00023015"/>
    </source>
</evidence>
<dbReference type="SUPFAM" id="SSF46785">
    <property type="entry name" value="Winged helix' DNA-binding domain"/>
    <property type="match status" value="1"/>
</dbReference>
<dbReference type="CDD" id="cd08414">
    <property type="entry name" value="PBP2_LTTR_aromatics_like"/>
    <property type="match status" value="1"/>
</dbReference>
<dbReference type="EMBL" id="JBHLZU010000011">
    <property type="protein sequence ID" value="MFB9905220.1"/>
    <property type="molecule type" value="Genomic_DNA"/>
</dbReference>
<comment type="similarity">
    <text evidence="1">Belongs to the LysR transcriptional regulatory family.</text>
</comment>
<dbReference type="SUPFAM" id="SSF53850">
    <property type="entry name" value="Periplasmic binding protein-like II"/>
    <property type="match status" value="1"/>
</dbReference>
<keyword evidence="4" id="KW-0804">Transcription</keyword>
<dbReference type="RefSeq" id="WP_377852528.1">
    <property type="nucleotide sequence ID" value="NZ_JBHLZU010000011.1"/>
</dbReference>
<accession>A0ABV5ZXW5</accession>
<dbReference type="PANTHER" id="PTHR30346">
    <property type="entry name" value="TRANSCRIPTIONAL DUAL REGULATOR HCAR-RELATED"/>
    <property type="match status" value="1"/>
</dbReference>
<protein>
    <submittedName>
        <fullName evidence="6">LysR family transcriptional regulator</fullName>
    </submittedName>
</protein>
<dbReference type="InterPro" id="IPR036390">
    <property type="entry name" value="WH_DNA-bd_sf"/>
</dbReference>
<dbReference type="Gene3D" id="1.10.10.10">
    <property type="entry name" value="Winged helix-like DNA-binding domain superfamily/Winged helix DNA-binding domain"/>
    <property type="match status" value="1"/>
</dbReference>
<dbReference type="Pfam" id="PF00126">
    <property type="entry name" value="HTH_1"/>
    <property type="match status" value="1"/>
</dbReference>
<dbReference type="InterPro" id="IPR005119">
    <property type="entry name" value="LysR_subst-bd"/>
</dbReference>
<proteinExistence type="inferred from homology"/>
<evidence type="ECO:0000256" key="3">
    <source>
        <dbReference type="ARBA" id="ARBA00023125"/>
    </source>
</evidence>
<keyword evidence="3" id="KW-0238">DNA-binding</keyword>